<feature type="transmembrane region" description="Helical" evidence="1">
    <location>
        <begin position="16"/>
        <end position="34"/>
    </location>
</feature>
<keyword evidence="1" id="KW-1133">Transmembrane helix</keyword>
<keyword evidence="1" id="KW-0812">Transmembrane</keyword>
<feature type="transmembrane region" description="Helical" evidence="1">
    <location>
        <begin position="166"/>
        <end position="190"/>
    </location>
</feature>
<accession>A0A2V4V6L6</accession>
<dbReference type="AlphaFoldDB" id="A0A2V4V6L6"/>
<organism evidence="2 3">
    <name type="scientific">Psychrobacter fozii</name>
    <dbReference type="NCBI Taxonomy" id="198480"/>
    <lineage>
        <taxon>Bacteria</taxon>
        <taxon>Pseudomonadati</taxon>
        <taxon>Pseudomonadota</taxon>
        <taxon>Gammaproteobacteria</taxon>
        <taxon>Moraxellales</taxon>
        <taxon>Moraxellaceae</taxon>
        <taxon>Psychrobacter</taxon>
    </lineage>
</organism>
<dbReference type="RefSeq" id="WP_110923889.1">
    <property type="nucleotide sequence ID" value="NZ_QJSU01000009.1"/>
</dbReference>
<feature type="transmembrane region" description="Helical" evidence="1">
    <location>
        <begin position="62"/>
        <end position="80"/>
    </location>
</feature>
<feature type="transmembrane region" description="Helical" evidence="1">
    <location>
        <begin position="269"/>
        <end position="293"/>
    </location>
</feature>
<protein>
    <submittedName>
        <fullName evidence="2">Uncharacterized membrane protein YjgN (DUF898 family)</fullName>
    </submittedName>
</protein>
<feature type="transmembrane region" description="Helical" evidence="1">
    <location>
        <begin position="321"/>
        <end position="343"/>
    </location>
</feature>
<evidence type="ECO:0000313" key="2">
    <source>
        <dbReference type="EMBL" id="PYE38078.1"/>
    </source>
</evidence>
<comment type="caution">
    <text evidence="2">The sequence shown here is derived from an EMBL/GenBank/DDBJ whole genome shotgun (WGS) entry which is preliminary data.</text>
</comment>
<gene>
    <name evidence="2" type="ORF">DFP82_10925</name>
</gene>
<keyword evidence="1" id="KW-0472">Membrane</keyword>
<dbReference type="InterPro" id="IPR010295">
    <property type="entry name" value="DUF898"/>
</dbReference>
<proteinExistence type="predicted"/>
<feature type="transmembrane region" description="Helical" evidence="1">
    <location>
        <begin position="131"/>
        <end position="154"/>
    </location>
</feature>
<reference evidence="2 3" key="1">
    <citation type="submission" date="2018-06" db="EMBL/GenBank/DDBJ databases">
        <title>Genomic Encyclopedia of Type Strains, Phase III (KMG-III): the genomes of soil and plant-associated and newly described type strains.</title>
        <authorList>
            <person name="Whitman W."/>
        </authorList>
    </citation>
    <scope>NUCLEOTIDE SEQUENCE [LARGE SCALE GENOMIC DNA]</scope>
    <source>
        <strain evidence="2 3">CECT 5889</strain>
    </source>
</reference>
<sequence>MKQIQFKGDGTEYFKIWIVNVLLCIVTIGIYYPWAKVRTRRYFYANTEYANRYFDYHATGKQLFLGYLIGVFILFALQVVGSILPTIGLILPVVLFAFIPWIIMRSLKFNMRMTSFSNVRFSFKGNLKPAYIIYMLIPILGYLAIALPVFVSLFPMSKLDEGFNVIFAFMLFLVGLIAAIAIGIFVIGLFTKKAAEYQIGQTKFGQGDFFININTSKFIKIQLKKILIIIGCLIILSILSGLVFAATMSGGFNLGSISNDIESAEASPLFVVGFLVVYFGFIATFLFATAYSFSRQRQYIFENTTLDKAITFRSTVGAKRYFYILVTNMLLVLFTAGLALPWAKVRVARYIADNSWIEASDIDINSYLTQKEKEQSAIGEEIGDVLDIDIDIAI</sequence>
<dbReference type="Proteomes" id="UP000247746">
    <property type="component" value="Unassembled WGS sequence"/>
</dbReference>
<feature type="transmembrane region" description="Helical" evidence="1">
    <location>
        <begin position="86"/>
        <end position="104"/>
    </location>
</feature>
<evidence type="ECO:0000256" key="1">
    <source>
        <dbReference type="SAM" id="Phobius"/>
    </source>
</evidence>
<feature type="transmembrane region" description="Helical" evidence="1">
    <location>
        <begin position="226"/>
        <end position="249"/>
    </location>
</feature>
<dbReference type="Pfam" id="PF05987">
    <property type="entry name" value="DUF898"/>
    <property type="match status" value="1"/>
</dbReference>
<evidence type="ECO:0000313" key="3">
    <source>
        <dbReference type="Proteomes" id="UP000247746"/>
    </source>
</evidence>
<keyword evidence="3" id="KW-1185">Reference proteome</keyword>
<dbReference type="EMBL" id="QJSU01000009">
    <property type="protein sequence ID" value="PYE38078.1"/>
    <property type="molecule type" value="Genomic_DNA"/>
</dbReference>
<name>A0A2V4V6L6_9GAMM</name>
<dbReference type="OrthoDB" id="9765721at2"/>